<proteinExistence type="predicted"/>
<accession>A0A3N1GM30</accession>
<dbReference type="InterPro" id="IPR006261">
    <property type="entry name" value="dGTPase"/>
</dbReference>
<dbReference type="Pfam" id="PF01966">
    <property type="entry name" value="HD"/>
    <property type="match status" value="1"/>
</dbReference>
<feature type="domain" description="HD" evidence="3">
    <location>
        <begin position="59"/>
        <end position="227"/>
    </location>
</feature>
<dbReference type="PANTHER" id="PTHR11373:SF32">
    <property type="entry name" value="DEOXYGUANOSINETRIPHOSPHATE TRIPHOSPHOHYDROLASE"/>
    <property type="match status" value="1"/>
</dbReference>
<name>A0A3N1GM30_9ACTN</name>
<sequence length="469" mass="53208">MDSSVPRHERRSKYSKKSDDTRTEFRRDRDRLIYSQAFRRLAGITQVVAPQEGQTLHNRLIHSIKVGQVSRGIAEHLAESGFKEAKPFLDPDVAEFAGMAHDLGHPPFGHAAEKELQELMSSLNTDSFEGNAQTFRILSRLCGSYDGRSYGLDLTRASLQATLKYPYFRIVDHREAGRKWSVYRGDRDAFEWCCGEAFVSQIDATAVLPPSNLEAQVMDWADDITYAVHDIEDFARIDVVPLDEMITEGEAWACFSDWMRSKWNMLGWQNADQALEGALACLQAHLPIEQYRRRVERDRLLSGFVANMVHDCIVQTKLKESGAARGFWGLKLKAGREAGSWELIRPPQLKLSVKALKEMVWYFVIDGPGLKSSQVGQRRAVRTIYEYFLEEATRITQGFSHVNLPPATQRSALVLKKKGVPIDAPRIACDALCELSELQASRLYSRLMGVHLGQSDLFSEPQEVGWFHR</sequence>
<evidence type="ECO:0000256" key="2">
    <source>
        <dbReference type="SAM" id="MobiDB-lite"/>
    </source>
</evidence>
<gene>
    <name evidence="4" type="ORF">EDD30_4173</name>
</gene>
<dbReference type="GO" id="GO:0006203">
    <property type="term" value="P:dGTP catabolic process"/>
    <property type="evidence" value="ECO:0007669"/>
    <property type="project" value="TreeGrafter"/>
</dbReference>
<dbReference type="PROSITE" id="PS51831">
    <property type="entry name" value="HD"/>
    <property type="match status" value="1"/>
</dbReference>
<evidence type="ECO:0000256" key="1">
    <source>
        <dbReference type="ARBA" id="ARBA00022801"/>
    </source>
</evidence>
<dbReference type="RefSeq" id="WP_071808780.1">
    <property type="nucleotide sequence ID" value="NZ_RJKL01000001.1"/>
</dbReference>
<reference evidence="4 5" key="1">
    <citation type="submission" date="2018-11" db="EMBL/GenBank/DDBJ databases">
        <title>Sequencing the genomes of 1000 actinobacteria strains.</title>
        <authorList>
            <person name="Klenk H.-P."/>
        </authorList>
    </citation>
    <scope>NUCLEOTIDE SEQUENCE [LARGE SCALE GENOMIC DNA]</scope>
    <source>
        <strain evidence="4 5">DSM 43634</strain>
    </source>
</reference>
<dbReference type="NCBIfam" id="TIGR01353">
    <property type="entry name" value="dGTP_triPase"/>
    <property type="match status" value="1"/>
</dbReference>
<feature type="region of interest" description="Disordered" evidence="2">
    <location>
        <begin position="1"/>
        <end position="23"/>
    </location>
</feature>
<dbReference type="GO" id="GO:0008832">
    <property type="term" value="F:dGTPase activity"/>
    <property type="evidence" value="ECO:0007669"/>
    <property type="project" value="TreeGrafter"/>
</dbReference>
<dbReference type="InterPro" id="IPR003607">
    <property type="entry name" value="HD/PDEase_dom"/>
</dbReference>
<dbReference type="AlphaFoldDB" id="A0A3N1GM30"/>
<dbReference type="SMART" id="SM00471">
    <property type="entry name" value="HDc"/>
    <property type="match status" value="1"/>
</dbReference>
<dbReference type="Proteomes" id="UP000271683">
    <property type="component" value="Unassembled WGS sequence"/>
</dbReference>
<protein>
    <submittedName>
        <fullName evidence="4">dGTPase</fullName>
    </submittedName>
</protein>
<dbReference type="InterPro" id="IPR006674">
    <property type="entry name" value="HD_domain"/>
</dbReference>
<evidence type="ECO:0000313" key="4">
    <source>
        <dbReference type="EMBL" id="ROP31278.1"/>
    </source>
</evidence>
<dbReference type="InterPro" id="IPR050135">
    <property type="entry name" value="dGTPase-like"/>
</dbReference>
<dbReference type="SUPFAM" id="SSF109604">
    <property type="entry name" value="HD-domain/PDEase-like"/>
    <property type="match status" value="1"/>
</dbReference>
<dbReference type="PANTHER" id="PTHR11373">
    <property type="entry name" value="DEOXYNUCLEOSIDE TRIPHOSPHATE TRIPHOSPHOHYDROLASE"/>
    <property type="match status" value="1"/>
</dbReference>
<dbReference type="CDD" id="cd00077">
    <property type="entry name" value="HDc"/>
    <property type="match status" value="1"/>
</dbReference>
<keyword evidence="1" id="KW-0378">Hydrolase</keyword>
<organism evidence="4 5">
    <name type="scientific">Couchioplanes caeruleus</name>
    <dbReference type="NCBI Taxonomy" id="56438"/>
    <lineage>
        <taxon>Bacteria</taxon>
        <taxon>Bacillati</taxon>
        <taxon>Actinomycetota</taxon>
        <taxon>Actinomycetes</taxon>
        <taxon>Micromonosporales</taxon>
        <taxon>Micromonosporaceae</taxon>
        <taxon>Couchioplanes</taxon>
    </lineage>
</organism>
<dbReference type="EMBL" id="RJKL01000001">
    <property type="protein sequence ID" value="ROP31278.1"/>
    <property type="molecule type" value="Genomic_DNA"/>
</dbReference>
<evidence type="ECO:0000313" key="5">
    <source>
        <dbReference type="Proteomes" id="UP000271683"/>
    </source>
</evidence>
<comment type="caution">
    <text evidence="4">The sequence shown here is derived from an EMBL/GenBank/DDBJ whole genome shotgun (WGS) entry which is preliminary data.</text>
</comment>
<dbReference type="Gene3D" id="1.10.3210.10">
    <property type="entry name" value="Hypothetical protein af1432"/>
    <property type="match status" value="1"/>
</dbReference>
<evidence type="ECO:0000259" key="3">
    <source>
        <dbReference type="PROSITE" id="PS51831"/>
    </source>
</evidence>